<dbReference type="RefSeq" id="WP_165107950.1">
    <property type="nucleotide sequence ID" value="NZ_JAAKYA010000071.1"/>
</dbReference>
<evidence type="ECO:0000259" key="3">
    <source>
        <dbReference type="PROSITE" id="PS50198"/>
    </source>
</evidence>
<dbReference type="Pfam" id="PF13145">
    <property type="entry name" value="Rotamase_2"/>
    <property type="match status" value="1"/>
</dbReference>
<organism evidence="4 5">
    <name type="scientific">Limisphaera ngatamarikiensis</name>
    <dbReference type="NCBI Taxonomy" id="1324935"/>
    <lineage>
        <taxon>Bacteria</taxon>
        <taxon>Pseudomonadati</taxon>
        <taxon>Verrucomicrobiota</taxon>
        <taxon>Verrucomicrobiia</taxon>
        <taxon>Limisphaerales</taxon>
        <taxon>Limisphaeraceae</taxon>
        <taxon>Limisphaera</taxon>
    </lineage>
</organism>
<comment type="caution">
    <text evidence="4">The sequence shown here is derived from an EMBL/GenBank/DDBJ whole genome shotgun (WGS) entry which is preliminary data.</text>
</comment>
<dbReference type="InterPro" id="IPR046357">
    <property type="entry name" value="PPIase_dom_sf"/>
</dbReference>
<dbReference type="SUPFAM" id="SSF109998">
    <property type="entry name" value="Triger factor/SurA peptide-binding domain-like"/>
    <property type="match status" value="1"/>
</dbReference>
<dbReference type="GO" id="GO:0003755">
    <property type="term" value="F:peptidyl-prolyl cis-trans isomerase activity"/>
    <property type="evidence" value="ECO:0007669"/>
    <property type="project" value="UniProtKB-KW"/>
</dbReference>
<keyword evidence="2" id="KW-0413">Isomerase</keyword>
<dbReference type="PROSITE" id="PS50198">
    <property type="entry name" value="PPIC_PPIASE_2"/>
    <property type="match status" value="1"/>
</dbReference>
<evidence type="ECO:0000313" key="5">
    <source>
        <dbReference type="Proteomes" id="UP000477311"/>
    </source>
</evidence>
<evidence type="ECO:0000313" key="4">
    <source>
        <dbReference type="EMBL" id="NGO39745.1"/>
    </source>
</evidence>
<dbReference type="Gene3D" id="3.10.50.40">
    <property type="match status" value="1"/>
</dbReference>
<dbReference type="PANTHER" id="PTHR47637">
    <property type="entry name" value="CHAPERONE SURA"/>
    <property type="match status" value="1"/>
</dbReference>
<dbReference type="EMBL" id="JAAKYA010000071">
    <property type="protein sequence ID" value="NGO39745.1"/>
    <property type="molecule type" value="Genomic_DNA"/>
</dbReference>
<sequence>MKNKVPAIPVAGLLVWAAAGLLQGAELVNGIRVVVHDAVITLEEVNASVMPALGLLQRQYRSDPDTFRQKLNQLVEENTEQLVQRQLILRDWEQSGYQLPEAIVDEALQERLREQFGGDRLRMIRTLQAEGLTLERFRRQIREQIIVEVLRNRNISREMIISPHKIESYYRAHQEKFRAEPEVKLRMITLNKRGPADAERVRRLAEEIRSRILEGADFAEMASIYSEGAQRSQGGDWGWVSQSVLRRELAEVAFALQPRTCSQVVDLPEACYLLWVDEARPERIRPLSEVRDEIERTLMVEERARLQKRYVDKLRAKTFIRYF</sequence>
<dbReference type="Gene3D" id="1.10.4030.10">
    <property type="entry name" value="Porin chaperone SurA, peptide-binding domain"/>
    <property type="match status" value="1"/>
</dbReference>
<dbReference type="InterPro" id="IPR050280">
    <property type="entry name" value="OMP_Chaperone_SurA"/>
</dbReference>
<dbReference type="Pfam" id="PF13624">
    <property type="entry name" value="SurA_N_3"/>
    <property type="match status" value="1"/>
</dbReference>
<keyword evidence="5" id="KW-1185">Reference proteome</keyword>
<dbReference type="Proteomes" id="UP000477311">
    <property type="component" value="Unassembled WGS sequence"/>
</dbReference>
<name>A0A6M1RSY5_9BACT</name>
<dbReference type="InterPro" id="IPR027304">
    <property type="entry name" value="Trigger_fact/SurA_dom_sf"/>
</dbReference>
<feature type="domain" description="PpiC" evidence="3">
    <location>
        <begin position="180"/>
        <end position="278"/>
    </location>
</feature>
<keyword evidence="2" id="KW-0697">Rotamase</keyword>
<proteinExistence type="predicted"/>
<keyword evidence="1" id="KW-0732">Signal</keyword>
<dbReference type="InterPro" id="IPR000297">
    <property type="entry name" value="PPIase_PpiC"/>
</dbReference>
<evidence type="ECO:0000256" key="2">
    <source>
        <dbReference type="PROSITE-ProRule" id="PRU00278"/>
    </source>
</evidence>
<protein>
    <recommendedName>
        <fullName evidence="3">PpiC domain-containing protein</fullName>
    </recommendedName>
</protein>
<dbReference type="AlphaFoldDB" id="A0A6M1RSY5"/>
<gene>
    <name evidence="4" type="ORF">G4L39_10115</name>
</gene>
<dbReference type="PANTHER" id="PTHR47637:SF1">
    <property type="entry name" value="CHAPERONE SURA"/>
    <property type="match status" value="1"/>
</dbReference>
<dbReference type="SUPFAM" id="SSF54534">
    <property type="entry name" value="FKBP-like"/>
    <property type="match status" value="1"/>
</dbReference>
<accession>A0A6M1RSY5</accession>
<evidence type="ECO:0000256" key="1">
    <source>
        <dbReference type="ARBA" id="ARBA00022729"/>
    </source>
</evidence>
<reference evidence="4 5" key="1">
    <citation type="submission" date="2020-02" db="EMBL/GenBank/DDBJ databases">
        <title>Draft genome sequence of Limisphaera ngatamarikiensis NGM72.4T, a thermophilic Verrucomicrobia grouped in subdivision 3.</title>
        <authorList>
            <person name="Carere C.R."/>
            <person name="Steen J."/>
            <person name="Hugenholtz P."/>
            <person name="Stott M.B."/>
        </authorList>
    </citation>
    <scope>NUCLEOTIDE SEQUENCE [LARGE SCALE GENOMIC DNA]</scope>
    <source>
        <strain evidence="4 5">NGM72.4</strain>
    </source>
</reference>